<dbReference type="STRING" id="1160091.B9T39_03615"/>
<dbReference type="PROSITE" id="PS51462">
    <property type="entry name" value="NUDIX"/>
    <property type="match status" value="1"/>
</dbReference>
<dbReference type="AlphaFoldDB" id="A0A1Y2SZC1"/>
<name>A0A1Y2SZC1_9BIFI</name>
<dbReference type="InterPro" id="IPR015797">
    <property type="entry name" value="NUDIX_hydrolase-like_dom_sf"/>
</dbReference>
<dbReference type="GO" id="GO:0006753">
    <property type="term" value="P:nucleoside phosphate metabolic process"/>
    <property type="evidence" value="ECO:0007669"/>
    <property type="project" value="TreeGrafter"/>
</dbReference>
<evidence type="ECO:0000313" key="4">
    <source>
        <dbReference type="EMBL" id="OTA29449.1"/>
    </source>
</evidence>
<proteinExistence type="predicted"/>
<dbReference type="Pfam" id="PF00293">
    <property type="entry name" value="NUDIX"/>
    <property type="match status" value="1"/>
</dbReference>
<evidence type="ECO:0000313" key="5">
    <source>
        <dbReference type="Proteomes" id="UP000243540"/>
    </source>
</evidence>
<dbReference type="PANTHER" id="PTHR11839:SF18">
    <property type="entry name" value="NUDIX HYDROLASE DOMAIN-CONTAINING PROTEIN"/>
    <property type="match status" value="1"/>
</dbReference>
<evidence type="ECO:0000259" key="3">
    <source>
        <dbReference type="PROSITE" id="PS51462"/>
    </source>
</evidence>
<dbReference type="GO" id="GO:0016787">
    <property type="term" value="F:hydrolase activity"/>
    <property type="evidence" value="ECO:0007669"/>
    <property type="project" value="UniProtKB-KW"/>
</dbReference>
<dbReference type="Proteomes" id="UP000243540">
    <property type="component" value="Unassembled WGS sequence"/>
</dbReference>
<comment type="caution">
    <text evidence="4">The sequence shown here is derived from an EMBL/GenBank/DDBJ whole genome shotgun (WGS) entry which is preliminary data.</text>
</comment>
<sequence>MKNISIEANEPVDPSRFLHFYKVSVGLDNGSTARYDVVTRKPAASLEDLDRSEGDAVTIIARSLEGDRMLLIHEYRPAINGYVWALPAGLIDPDDSSFEAAAERELAEETGYRVMRVDDVLRPTYVSPGMTNESIAFVYMTVDAGQEDVQQHLEESEDITVRWVTRDEARALLRGGEAIDQRMALVLHEFIS</sequence>
<protein>
    <recommendedName>
        <fullName evidence="3">Nudix hydrolase domain-containing protein</fullName>
    </recommendedName>
</protein>
<evidence type="ECO:0000256" key="1">
    <source>
        <dbReference type="ARBA" id="ARBA00001946"/>
    </source>
</evidence>
<organism evidence="4 5">
    <name type="scientific">Alloscardovia macacae</name>
    <dbReference type="NCBI Taxonomy" id="1160091"/>
    <lineage>
        <taxon>Bacteria</taxon>
        <taxon>Bacillati</taxon>
        <taxon>Actinomycetota</taxon>
        <taxon>Actinomycetes</taxon>
        <taxon>Bifidobacteriales</taxon>
        <taxon>Bifidobacteriaceae</taxon>
        <taxon>Alloscardovia</taxon>
    </lineage>
</organism>
<dbReference type="GO" id="GO:0019693">
    <property type="term" value="P:ribose phosphate metabolic process"/>
    <property type="evidence" value="ECO:0007669"/>
    <property type="project" value="TreeGrafter"/>
</dbReference>
<dbReference type="EMBL" id="NEKC01000006">
    <property type="protein sequence ID" value="OTA29449.1"/>
    <property type="molecule type" value="Genomic_DNA"/>
</dbReference>
<dbReference type="SUPFAM" id="SSF55811">
    <property type="entry name" value="Nudix"/>
    <property type="match status" value="1"/>
</dbReference>
<keyword evidence="2" id="KW-0378">Hydrolase</keyword>
<comment type="cofactor">
    <cofactor evidence="1">
        <name>Mg(2+)</name>
        <dbReference type="ChEBI" id="CHEBI:18420"/>
    </cofactor>
</comment>
<dbReference type="RefSeq" id="WP_086106464.1">
    <property type="nucleotide sequence ID" value="NZ_NEKB01000002.1"/>
</dbReference>
<dbReference type="Gene3D" id="3.90.79.10">
    <property type="entry name" value="Nucleoside Triphosphate Pyrophosphohydrolase"/>
    <property type="match status" value="1"/>
</dbReference>
<reference evidence="4 5" key="1">
    <citation type="submission" date="2017-04" db="EMBL/GenBank/DDBJ databases">
        <title>Draft genome sequences of Alloscardovia macacae UMA81211 and UMA81212 isolated from the feces of a rhesus macaque (Macaca mulatta).</title>
        <authorList>
            <person name="Albert K."/>
            <person name="Sela D.A."/>
        </authorList>
    </citation>
    <scope>NUCLEOTIDE SEQUENCE [LARGE SCALE GENOMIC DNA]</scope>
    <source>
        <strain evidence="4 5">UMA81212</strain>
    </source>
</reference>
<gene>
    <name evidence="4" type="ORF">B9T39_03615</name>
</gene>
<dbReference type="InterPro" id="IPR000086">
    <property type="entry name" value="NUDIX_hydrolase_dom"/>
</dbReference>
<accession>A0A1Y2SZC1</accession>
<dbReference type="OrthoDB" id="9806150at2"/>
<feature type="domain" description="Nudix hydrolase" evidence="3">
    <location>
        <begin position="52"/>
        <end position="186"/>
    </location>
</feature>
<dbReference type="PANTHER" id="PTHR11839">
    <property type="entry name" value="UDP/ADP-SUGAR PYROPHOSPHATASE"/>
    <property type="match status" value="1"/>
</dbReference>
<evidence type="ECO:0000256" key="2">
    <source>
        <dbReference type="ARBA" id="ARBA00022801"/>
    </source>
</evidence>